<gene>
    <name evidence="2" type="ORF">FHS49_002798</name>
</gene>
<evidence type="ECO:0000259" key="1">
    <source>
        <dbReference type="Pfam" id="PF12680"/>
    </source>
</evidence>
<dbReference type="Gene3D" id="3.10.450.50">
    <property type="match status" value="1"/>
</dbReference>
<organism evidence="2 3">
    <name type="scientific">Sphingobium boeckii</name>
    <dbReference type="NCBI Taxonomy" id="1082345"/>
    <lineage>
        <taxon>Bacteria</taxon>
        <taxon>Pseudomonadati</taxon>
        <taxon>Pseudomonadota</taxon>
        <taxon>Alphaproteobacteria</taxon>
        <taxon>Sphingomonadales</taxon>
        <taxon>Sphingomonadaceae</taxon>
        <taxon>Sphingobium</taxon>
    </lineage>
</organism>
<dbReference type="EMBL" id="JACIJC010000004">
    <property type="protein sequence ID" value="MBB5686774.1"/>
    <property type="molecule type" value="Genomic_DNA"/>
</dbReference>
<dbReference type="Pfam" id="PF12680">
    <property type="entry name" value="SnoaL_2"/>
    <property type="match status" value="1"/>
</dbReference>
<protein>
    <recommendedName>
        <fullName evidence="1">SnoaL-like domain-containing protein</fullName>
    </recommendedName>
</protein>
<dbReference type="InterPro" id="IPR032710">
    <property type="entry name" value="NTF2-like_dom_sf"/>
</dbReference>
<reference evidence="2 3" key="1">
    <citation type="submission" date="2020-08" db="EMBL/GenBank/DDBJ databases">
        <title>Genomic Encyclopedia of Type Strains, Phase IV (KMG-IV): sequencing the most valuable type-strain genomes for metagenomic binning, comparative biology and taxonomic classification.</title>
        <authorList>
            <person name="Goeker M."/>
        </authorList>
    </citation>
    <scope>NUCLEOTIDE SEQUENCE [LARGE SCALE GENOMIC DNA]</scope>
    <source>
        <strain evidence="2 3">DSM 25079</strain>
    </source>
</reference>
<sequence length="134" mass="14538">MTNHAHELARRFFAALSAGDLPDALLTDDMTAWTTSSGHAEKSRYQRGVAMLGTIFESGLTFTVDSLTAEADRLAAEVRSHGTLVNGVPFENRYLFMLRLRDGRIASVAEHFDPAPVRDTLAPLLQAAMAPPPG</sequence>
<feature type="domain" description="SnoaL-like" evidence="1">
    <location>
        <begin position="9"/>
        <end position="107"/>
    </location>
</feature>
<comment type="caution">
    <text evidence="2">The sequence shown here is derived from an EMBL/GenBank/DDBJ whole genome shotgun (WGS) entry which is preliminary data.</text>
</comment>
<evidence type="ECO:0000313" key="2">
    <source>
        <dbReference type="EMBL" id="MBB5686774.1"/>
    </source>
</evidence>
<evidence type="ECO:0000313" key="3">
    <source>
        <dbReference type="Proteomes" id="UP000549617"/>
    </source>
</evidence>
<dbReference type="SUPFAM" id="SSF54427">
    <property type="entry name" value="NTF2-like"/>
    <property type="match status" value="1"/>
</dbReference>
<proteinExistence type="predicted"/>
<dbReference type="Proteomes" id="UP000549617">
    <property type="component" value="Unassembled WGS sequence"/>
</dbReference>
<name>A0A7W9AJD9_9SPHN</name>
<accession>A0A7W9AJD9</accession>
<dbReference type="RefSeq" id="WP_184019498.1">
    <property type="nucleotide sequence ID" value="NZ_JACIJC010000004.1"/>
</dbReference>
<keyword evidence="3" id="KW-1185">Reference proteome</keyword>
<dbReference type="AlphaFoldDB" id="A0A7W9AJD9"/>
<dbReference type="InterPro" id="IPR037401">
    <property type="entry name" value="SnoaL-like"/>
</dbReference>